<name>A0A3N4HBY8_ASCIM</name>
<reference evidence="2 3" key="1">
    <citation type="journal article" date="2018" name="Nat. Ecol. Evol.">
        <title>Pezizomycetes genomes reveal the molecular basis of ectomycorrhizal truffle lifestyle.</title>
        <authorList>
            <person name="Murat C."/>
            <person name="Payen T."/>
            <person name="Noel B."/>
            <person name="Kuo A."/>
            <person name="Morin E."/>
            <person name="Chen J."/>
            <person name="Kohler A."/>
            <person name="Krizsan K."/>
            <person name="Balestrini R."/>
            <person name="Da Silva C."/>
            <person name="Montanini B."/>
            <person name="Hainaut M."/>
            <person name="Levati E."/>
            <person name="Barry K.W."/>
            <person name="Belfiori B."/>
            <person name="Cichocki N."/>
            <person name="Clum A."/>
            <person name="Dockter R.B."/>
            <person name="Fauchery L."/>
            <person name="Guy J."/>
            <person name="Iotti M."/>
            <person name="Le Tacon F."/>
            <person name="Lindquist E.A."/>
            <person name="Lipzen A."/>
            <person name="Malagnac F."/>
            <person name="Mello A."/>
            <person name="Molinier V."/>
            <person name="Miyauchi S."/>
            <person name="Poulain J."/>
            <person name="Riccioni C."/>
            <person name="Rubini A."/>
            <person name="Sitrit Y."/>
            <person name="Splivallo R."/>
            <person name="Traeger S."/>
            <person name="Wang M."/>
            <person name="Zifcakova L."/>
            <person name="Wipf D."/>
            <person name="Zambonelli A."/>
            <person name="Paolocci F."/>
            <person name="Nowrousian M."/>
            <person name="Ottonello S."/>
            <person name="Baldrian P."/>
            <person name="Spatafora J.W."/>
            <person name="Henrissat B."/>
            <person name="Nagy L.G."/>
            <person name="Aury J.M."/>
            <person name="Wincker P."/>
            <person name="Grigoriev I.V."/>
            <person name="Bonfante P."/>
            <person name="Martin F.M."/>
        </authorList>
    </citation>
    <scope>NUCLEOTIDE SEQUENCE [LARGE SCALE GENOMIC DNA]</scope>
    <source>
        <strain evidence="2 3">RN42</strain>
    </source>
</reference>
<sequence length="176" mass="18722">MPRTDRSAIGDGDGSLPRPEGGLGLDVIPLRGYSKDQGVEAEVIGDELGVHDHPPFGAENRAEPSVDYTLVEGEVVVEEGSPAVPSLAVEDVVEVHHEAVAKSRGLVAVEAGEYVRVDRPIACESDVTEVWCELLGDGGGGCRRSHHDSRGVGADIVDLLVKAEGGFEEIWLKFEE</sequence>
<keyword evidence="3" id="KW-1185">Reference proteome</keyword>
<feature type="region of interest" description="Disordered" evidence="1">
    <location>
        <begin position="1"/>
        <end position="22"/>
    </location>
</feature>
<dbReference type="AlphaFoldDB" id="A0A3N4HBY8"/>
<protein>
    <submittedName>
        <fullName evidence="2">Uncharacterized protein</fullName>
    </submittedName>
</protein>
<feature type="non-terminal residue" evidence="2">
    <location>
        <position position="176"/>
    </location>
</feature>
<evidence type="ECO:0000313" key="3">
    <source>
        <dbReference type="Proteomes" id="UP000275078"/>
    </source>
</evidence>
<gene>
    <name evidence="2" type="ORF">BJ508DRAFT_315190</name>
</gene>
<evidence type="ECO:0000313" key="2">
    <source>
        <dbReference type="EMBL" id="RPA71923.1"/>
    </source>
</evidence>
<organism evidence="2 3">
    <name type="scientific">Ascobolus immersus RN42</name>
    <dbReference type="NCBI Taxonomy" id="1160509"/>
    <lineage>
        <taxon>Eukaryota</taxon>
        <taxon>Fungi</taxon>
        <taxon>Dikarya</taxon>
        <taxon>Ascomycota</taxon>
        <taxon>Pezizomycotina</taxon>
        <taxon>Pezizomycetes</taxon>
        <taxon>Pezizales</taxon>
        <taxon>Ascobolaceae</taxon>
        <taxon>Ascobolus</taxon>
    </lineage>
</organism>
<dbReference type="EMBL" id="ML119891">
    <property type="protein sequence ID" value="RPA71923.1"/>
    <property type="molecule type" value="Genomic_DNA"/>
</dbReference>
<accession>A0A3N4HBY8</accession>
<proteinExistence type="predicted"/>
<evidence type="ECO:0000256" key="1">
    <source>
        <dbReference type="SAM" id="MobiDB-lite"/>
    </source>
</evidence>
<dbReference type="Proteomes" id="UP000275078">
    <property type="component" value="Unassembled WGS sequence"/>
</dbReference>